<evidence type="ECO:0008006" key="3">
    <source>
        <dbReference type="Google" id="ProtNLM"/>
    </source>
</evidence>
<dbReference type="Proteomes" id="UP001295463">
    <property type="component" value="Chromosome"/>
</dbReference>
<keyword evidence="2" id="KW-1185">Reference proteome</keyword>
<gene>
    <name evidence="1" type="ORF">GEAMG1_0630</name>
</gene>
<protein>
    <recommendedName>
        <fullName evidence="3">DUF2288 domain-containing protein</fullName>
    </recommendedName>
</protein>
<accession>A0ABM9D5G4</accession>
<sequence>MIQVLIEQYSLPAQENQSKFPEDDMSSQDELNLSEPFENVPWHWLRPHHDRGVLILVNPALELVEVADRIAADDTAAIQAWLGSRLIAKPTPEQAAAWEREPARLFSIMVVQPFVLVHDMAVSCGGTLQ</sequence>
<organism evidence="1 2">
    <name type="scientific">Trichlorobacter ammonificans</name>
    <dbReference type="NCBI Taxonomy" id="2916410"/>
    <lineage>
        <taxon>Bacteria</taxon>
        <taxon>Pseudomonadati</taxon>
        <taxon>Thermodesulfobacteriota</taxon>
        <taxon>Desulfuromonadia</taxon>
        <taxon>Geobacterales</taxon>
        <taxon>Geobacteraceae</taxon>
        <taxon>Trichlorobacter</taxon>
    </lineage>
</organism>
<dbReference type="Pfam" id="PF10052">
    <property type="entry name" value="DUF2288"/>
    <property type="match status" value="1"/>
</dbReference>
<evidence type="ECO:0000313" key="2">
    <source>
        <dbReference type="Proteomes" id="UP001295463"/>
    </source>
</evidence>
<dbReference type="EMBL" id="OW150024">
    <property type="protein sequence ID" value="CAH2030442.1"/>
    <property type="molecule type" value="Genomic_DNA"/>
</dbReference>
<evidence type="ECO:0000313" key="1">
    <source>
        <dbReference type="EMBL" id="CAH2030442.1"/>
    </source>
</evidence>
<reference evidence="1 2" key="1">
    <citation type="submission" date="2022-03" db="EMBL/GenBank/DDBJ databases">
        <authorList>
            <person name="Koch H."/>
        </authorList>
    </citation>
    <scope>NUCLEOTIDE SEQUENCE [LARGE SCALE GENOMIC DNA]</scope>
    <source>
        <strain evidence="1 2">G1</strain>
    </source>
</reference>
<dbReference type="RefSeq" id="WP_305731378.1">
    <property type="nucleotide sequence ID" value="NZ_OW150024.1"/>
</dbReference>
<dbReference type="InterPro" id="IPR018741">
    <property type="entry name" value="DUF2288"/>
</dbReference>
<name>A0ABM9D5G4_9BACT</name>
<proteinExistence type="predicted"/>